<dbReference type="AlphaFoldDB" id="A0AAF3EX31"/>
<organism evidence="1 2">
    <name type="scientific">Mesorhabditis belari</name>
    <dbReference type="NCBI Taxonomy" id="2138241"/>
    <lineage>
        <taxon>Eukaryota</taxon>
        <taxon>Metazoa</taxon>
        <taxon>Ecdysozoa</taxon>
        <taxon>Nematoda</taxon>
        <taxon>Chromadorea</taxon>
        <taxon>Rhabditida</taxon>
        <taxon>Rhabditina</taxon>
        <taxon>Rhabditomorpha</taxon>
        <taxon>Rhabditoidea</taxon>
        <taxon>Rhabditidae</taxon>
        <taxon>Mesorhabditinae</taxon>
        <taxon>Mesorhabditis</taxon>
    </lineage>
</organism>
<accession>A0AAF3EX31</accession>
<dbReference type="WBParaSite" id="MBELARI_LOCUS18760">
    <property type="protein sequence ID" value="MBELARI_LOCUS18760"/>
    <property type="gene ID" value="MBELARI_LOCUS18760"/>
</dbReference>
<dbReference type="Proteomes" id="UP000887575">
    <property type="component" value="Unassembled WGS sequence"/>
</dbReference>
<proteinExistence type="predicted"/>
<evidence type="ECO:0000313" key="1">
    <source>
        <dbReference type="Proteomes" id="UP000887575"/>
    </source>
</evidence>
<sequence length="83" mass="9226">MKIFFRREGKARVLGCDIDLHPAASFVLSALDFLLKRALKYYVESAKAKIAVPANAGINQPDIQLLESLFVAMVQGQLYEDTP</sequence>
<keyword evidence="1" id="KW-1185">Reference proteome</keyword>
<protein>
    <submittedName>
        <fullName evidence="2">Uncharacterized protein</fullName>
    </submittedName>
</protein>
<evidence type="ECO:0000313" key="2">
    <source>
        <dbReference type="WBParaSite" id="MBELARI_LOCUS18760"/>
    </source>
</evidence>
<name>A0AAF3EX31_9BILA</name>
<reference evidence="2" key="1">
    <citation type="submission" date="2024-02" db="UniProtKB">
        <authorList>
            <consortium name="WormBaseParasite"/>
        </authorList>
    </citation>
    <scope>IDENTIFICATION</scope>
</reference>